<dbReference type="EMBL" id="JAADYS010000015">
    <property type="protein sequence ID" value="KAF4472982.1"/>
    <property type="molecule type" value="Genomic_DNA"/>
</dbReference>
<evidence type="ECO:0000313" key="3">
    <source>
        <dbReference type="Proteomes" id="UP000554235"/>
    </source>
</evidence>
<protein>
    <submittedName>
        <fullName evidence="2">Uncharacterized protein</fullName>
    </submittedName>
</protein>
<comment type="caution">
    <text evidence="2">The sequence shown here is derived from an EMBL/GenBank/DDBJ whole genome shotgun (WGS) entry which is preliminary data.</text>
</comment>
<name>A0A8H4LP71_9HYPO</name>
<feature type="region of interest" description="Disordered" evidence="1">
    <location>
        <begin position="136"/>
        <end position="180"/>
    </location>
</feature>
<feature type="compositionally biased region" description="Basic and acidic residues" evidence="1">
    <location>
        <begin position="152"/>
        <end position="180"/>
    </location>
</feature>
<dbReference type="AlphaFoldDB" id="A0A8H4LP71"/>
<keyword evidence="3" id="KW-1185">Reference proteome</keyword>
<evidence type="ECO:0000256" key="1">
    <source>
        <dbReference type="SAM" id="MobiDB-lite"/>
    </source>
</evidence>
<feature type="compositionally biased region" description="Polar residues" evidence="1">
    <location>
        <begin position="1"/>
        <end position="13"/>
    </location>
</feature>
<evidence type="ECO:0000313" key="2">
    <source>
        <dbReference type="EMBL" id="KAF4472982.1"/>
    </source>
</evidence>
<organism evidence="2 3">
    <name type="scientific">Fusarium albosuccineum</name>
    <dbReference type="NCBI Taxonomy" id="1237068"/>
    <lineage>
        <taxon>Eukaryota</taxon>
        <taxon>Fungi</taxon>
        <taxon>Dikarya</taxon>
        <taxon>Ascomycota</taxon>
        <taxon>Pezizomycotina</taxon>
        <taxon>Sordariomycetes</taxon>
        <taxon>Hypocreomycetidae</taxon>
        <taxon>Hypocreales</taxon>
        <taxon>Nectriaceae</taxon>
        <taxon>Fusarium</taxon>
        <taxon>Fusarium decemcellulare species complex</taxon>
    </lineage>
</organism>
<feature type="region of interest" description="Disordered" evidence="1">
    <location>
        <begin position="1"/>
        <end position="58"/>
    </location>
</feature>
<feature type="compositionally biased region" description="Basic and acidic residues" evidence="1">
    <location>
        <begin position="16"/>
        <end position="55"/>
    </location>
</feature>
<sequence>MSNDSNNAQQQGHANPDNHQHLEVELESRAGPKLSEIEATHASKATETKIKDAEATHITPQQAMAMRAYYDHNNSEGEAGHLMRQGFRRMREFCGFPFTGSDTTRLGGPHGSSTYITSAPQGQVGRRQWDSIVEAANRPWDTTAEQARQRAKRDQVRRERQLLLDGSEIDRRESREEDLP</sequence>
<reference evidence="2 3" key="1">
    <citation type="submission" date="2020-01" db="EMBL/GenBank/DDBJ databases">
        <title>Identification and distribution of gene clusters putatively required for synthesis of sphingolipid metabolism inhibitors in phylogenetically diverse species of the filamentous fungus Fusarium.</title>
        <authorList>
            <person name="Kim H.-S."/>
            <person name="Busman M."/>
            <person name="Brown D.W."/>
            <person name="Divon H."/>
            <person name="Uhlig S."/>
            <person name="Proctor R.H."/>
        </authorList>
    </citation>
    <scope>NUCLEOTIDE SEQUENCE [LARGE SCALE GENOMIC DNA]</scope>
    <source>
        <strain evidence="2 3">NRRL 20459</strain>
    </source>
</reference>
<gene>
    <name evidence="2" type="ORF">FALBO_130</name>
</gene>
<proteinExistence type="predicted"/>
<accession>A0A8H4LP71</accession>
<dbReference type="Proteomes" id="UP000554235">
    <property type="component" value="Unassembled WGS sequence"/>
</dbReference>